<dbReference type="PANTHER" id="PTHR43766:SF1">
    <property type="entry name" value="TRYPTOPHAN--TRNA LIGASE, MITOCHONDRIAL"/>
    <property type="match status" value="1"/>
</dbReference>
<evidence type="ECO:0000256" key="2">
    <source>
        <dbReference type="ARBA" id="ARBA00022598"/>
    </source>
</evidence>
<dbReference type="HAMAP" id="MF_00140_B">
    <property type="entry name" value="Trp_tRNA_synth_B"/>
    <property type="match status" value="1"/>
</dbReference>
<comment type="similarity">
    <text evidence="1 8 9">Belongs to the class-I aminoacyl-tRNA synthetase family.</text>
</comment>
<keyword evidence="4 8" id="KW-0067">ATP-binding</keyword>
<feature type="binding site" evidence="8">
    <location>
        <begin position="20"/>
        <end position="21"/>
    </location>
    <ligand>
        <name>ATP</name>
        <dbReference type="ChEBI" id="CHEBI:30616"/>
    </ligand>
</feature>
<evidence type="ECO:0000256" key="7">
    <source>
        <dbReference type="ARBA" id="ARBA00049929"/>
    </source>
</evidence>
<dbReference type="InterPro" id="IPR024109">
    <property type="entry name" value="Trp-tRNA-ligase_bac-type"/>
</dbReference>
<gene>
    <name evidence="8" type="primary">trpS</name>
    <name evidence="10" type="ORF">A2717_02860</name>
</gene>
<evidence type="ECO:0000256" key="3">
    <source>
        <dbReference type="ARBA" id="ARBA00022741"/>
    </source>
</evidence>
<dbReference type="InterPro" id="IPR002305">
    <property type="entry name" value="aa-tRNA-synth_Ic"/>
</dbReference>
<dbReference type="InterPro" id="IPR050203">
    <property type="entry name" value="Trp-tRNA_synthetase"/>
</dbReference>
<dbReference type="EMBL" id="MFEH01000001">
    <property type="protein sequence ID" value="OGE74449.1"/>
    <property type="molecule type" value="Genomic_DNA"/>
</dbReference>
<name>A0A1F5N9X9_9BACT</name>
<comment type="catalytic activity">
    <reaction evidence="7 8">
        <text>tRNA(Trp) + L-tryptophan + ATP = L-tryptophyl-tRNA(Trp) + AMP + diphosphate + H(+)</text>
        <dbReference type="Rhea" id="RHEA:24080"/>
        <dbReference type="Rhea" id="RHEA-COMP:9671"/>
        <dbReference type="Rhea" id="RHEA-COMP:9705"/>
        <dbReference type="ChEBI" id="CHEBI:15378"/>
        <dbReference type="ChEBI" id="CHEBI:30616"/>
        <dbReference type="ChEBI" id="CHEBI:33019"/>
        <dbReference type="ChEBI" id="CHEBI:57912"/>
        <dbReference type="ChEBI" id="CHEBI:78442"/>
        <dbReference type="ChEBI" id="CHEBI:78535"/>
        <dbReference type="ChEBI" id="CHEBI:456215"/>
        <dbReference type="EC" id="6.1.1.2"/>
    </reaction>
</comment>
<proteinExistence type="inferred from homology"/>
<dbReference type="GO" id="GO:0005829">
    <property type="term" value="C:cytosol"/>
    <property type="evidence" value="ECO:0007669"/>
    <property type="project" value="TreeGrafter"/>
</dbReference>
<reference evidence="10 11" key="1">
    <citation type="journal article" date="2016" name="Nat. Commun.">
        <title>Thousands of microbial genomes shed light on interconnected biogeochemical processes in an aquifer system.</title>
        <authorList>
            <person name="Anantharaman K."/>
            <person name="Brown C.T."/>
            <person name="Hug L.A."/>
            <person name="Sharon I."/>
            <person name="Castelle C.J."/>
            <person name="Probst A.J."/>
            <person name="Thomas B.C."/>
            <person name="Singh A."/>
            <person name="Wilkins M.J."/>
            <person name="Karaoz U."/>
            <person name="Brodie E.L."/>
            <person name="Williams K.H."/>
            <person name="Hubbard S.S."/>
            <person name="Banfield J.F."/>
        </authorList>
    </citation>
    <scope>NUCLEOTIDE SEQUENCE [LARGE SCALE GENOMIC DNA]</scope>
</reference>
<dbReference type="GO" id="GO:0006436">
    <property type="term" value="P:tryptophanyl-tRNA aminoacylation"/>
    <property type="evidence" value="ECO:0007669"/>
    <property type="project" value="UniProtKB-UniRule"/>
</dbReference>
<feature type="short sequence motif" description="'KMSKS' region" evidence="8">
    <location>
        <begin position="195"/>
        <end position="199"/>
    </location>
</feature>
<dbReference type="NCBIfam" id="TIGR00233">
    <property type="entry name" value="trpS"/>
    <property type="match status" value="1"/>
</dbReference>
<dbReference type="STRING" id="1817821.A2717_02860"/>
<evidence type="ECO:0000313" key="10">
    <source>
        <dbReference type="EMBL" id="OGE74449.1"/>
    </source>
</evidence>
<dbReference type="EC" id="6.1.1.2" evidence="8"/>
<dbReference type="PROSITE" id="PS00178">
    <property type="entry name" value="AA_TRNA_LIGASE_I"/>
    <property type="match status" value="1"/>
</dbReference>
<keyword evidence="8" id="KW-0963">Cytoplasm</keyword>
<feature type="binding site" evidence="8">
    <location>
        <begin position="12"/>
        <end position="14"/>
    </location>
    <ligand>
        <name>ATP</name>
        <dbReference type="ChEBI" id="CHEBI:30616"/>
    </ligand>
</feature>
<evidence type="ECO:0000256" key="8">
    <source>
        <dbReference type="HAMAP-Rule" id="MF_00140"/>
    </source>
</evidence>
<dbReference type="GO" id="GO:0005524">
    <property type="term" value="F:ATP binding"/>
    <property type="evidence" value="ECO:0007669"/>
    <property type="project" value="UniProtKB-UniRule"/>
</dbReference>
<dbReference type="FunFam" id="1.10.240.10:FF:000005">
    <property type="entry name" value="Tryptophan--tRNA ligase"/>
    <property type="match status" value="1"/>
</dbReference>
<comment type="function">
    <text evidence="8">Catalyzes the attachment of tryptophan to tRNA(Trp).</text>
</comment>
<accession>A0A1F5N9X9</accession>
<comment type="caution">
    <text evidence="8">Lacks conserved residue(s) required for the propagation of feature annotation.</text>
</comment>
<evidence type="ECO:0000256" key="4">
    <source>
        <dbReference type="ARBA" id="ARBA00022840"/>
    </source>
</evidence>
<keyword evidence="2 8" id="KW-0436">Ligase</keyword>
<keyword evidence="3 8" id="KW-0547">Nucleotide-binding</keyword>
<sequence length="333" mass="37731">MSKKEVIVSGIQPSGEMHIGNYLGALKDFVKLQEEFECYFFIADLHSLTEDYSPEEKRQQITDTLIAFLAAGLDPQKSTIFVQSHVPAHVELAWIFNTLTPINELERMTQYKDKSAKQKKNINVGLLTYPVLQAADILLYHADQVPVGHDQIQHLEMTNIIAKKFNNKYGEYFHEVKAHMKDPVRIMSLTDPEKKMSKSEPGSYVGIFDEPEIIRKKLAKAVTATDAPTGEMPKGVKNLFDLLKEFADPPAGGNTFDKFDKQYKDGSIKYSELKSDLAESLITYFAPFRARRAELTKDTEALTKIMKEGAEKAHTVALKTYKEVYEKVGLVWS</sequence>
<feature type="binding site" evidence="8">
    <location>
        <position position="136"/>
    </location>
    <ligand>
        <name>L-tryptophan</name>
        <dbReference type="ChEBI" id="CHEBI:57912"/>
    </ligand>
</feature>
<dbReference type="InterPro" id="IPR002306">
    <property type="entry name" value="Trp-tRNA-ligase"/>
</dbReference>
<evidence type="ECO:0000256" key="1">
    <source>
        <dbReference type="ARBA" id="ARBA00005594"/>
    </source>
</evidence>
<evidence type="ECO:0000256" key="6">
    <source>
        <dbReference type="ARBA" id="ARBA00023146"/>
    </source>
</evidence>
<feature type="binding site" evidence="8">
    <location>
        <begin position="148"/>
        <end position="150"/>
    </location>
    <ligand>
        <name>ATP</name>
        <dbReference type="ChEBI" id="CHEBI:30616"/>
    </ligand>
</feature>
<keyword evidence="5 8" id="KW-0648">Protein biosynthesis</keyword>
<dbReference type="PRINTS" id="PR01039">
    <property type="entry name" value="TRNASYNTHTRP"/>
</dbReference>
<evidence type="ECO:0000256" key="5">
    <source>
        <dbReference type="ARBA" id="ARBA00022917"/>
    </source>
</evidence>
<dbReference type="PANTHER" id="PTHR43766">
    <property type="entry name" value="TRYPTOPHAN--TRNA LIGASE, MITOCHONDRIAL"/>
    <property type="match status" value="1"/>
</dbReference>
<feature type="binding site" evidence="8">
    <location>
        <begin position="195"/>
        <end position="199"/>
    </location>
    <ligand>
        <name>ATP</name>
        <dbReference type="ChEBI" id="CHEBI:30616"/>
    </ligand>
</feature>
<evidence type="ECO:0000256" key="9">
    <source>
        <dbReference type="RuleBase" id="RU363036"/>
    </source>
</evidence>
<dbReference type="AlphaFoldDB" id="A0A1F5N9X9"/>
<dbReference type="GO" id="GO:0004830">
    <property type="term" value="F:tryptophan-tRNA ligase activity"/>
    <property type="evidence" value="ECO:0007669"/>
    <property type="project" value="UniProtKB-UniRule"/>
</dbReference>
<dbReference type="InterPro" id="IPR001412">
    <property type="entry name" value="aa-tRNA-synth_I_CS"/>
</dbReference>
<comment type="subcellular location">
    <subcellularLocation>
        <location evidence="8">Cytoplasm</location>
    </subcellularLocation>
</comment>
<comment type="subunit">
    <text evidence="8">Homodimer.</text>
</comment>
<feature type="binding site" evidence="8">
    <location>
        <position position="186"/>
    </location>
    <ligand>
        <name>ATP</name>
        <dbReference type="ChEBI" id="CHEBI:30616"/>
    </ligand>
</feature>
<dbReference type="Gene3D" id="1.10.240.10">
    <property type="entry name" value="Tyrosyl-Transfer RNA Synthetase"/>
    <property type="match status" value="1"/>
</dbReference>
<dbReference type="Pfam" id="PF00579">
    <property type="entry name" value="tRNA-synt_1b"/>
    <property type="match status" value="1"/>
</dbReference>
<organism evidence="10 11">
    <name type="scientific">Candidatus Doudnabacteria bacterium RIFCSPHIGHO2_01_FULL_41_86</name>
    <dbReference type="NCBI Taxonomy" id="1817821"/>
    <lineage>
        <taxon>Bacteria</taxon>
        <taxon>Candidatus Doudnaibacteriota</taxon>
    </lineage>
</organism>
<dbReference type="CDD" id="cd00806">
    <property type="entry name" value="TrpRS_core"/>
    <property type="match status" value="1"/>
</dbReference>
<evidence type="ECO:0000313" key="11">
    <source>
        <dbReference type="Proteomes" id="UP000177610"/>
    </source>
</evidence>
<keyword evidence="6 8" id="KW-0030">Aminoacyl-tRNA synthetase</keyword>
<protein>
    <recommendedName>
        <fullName evidence="8">Tryptophan--tRNA ligase</fullName>
        <ecNumber evidence="8">6.1.1.2</ecNumber>
    </recommendedName>
    <alternativeName>
        <fullName evidence="8">Tryptophanyl-tRNA synthetase</fullName>
        <shortName evidence="8">TrpRS</shortName>
    </alternativeName>
</protein>
<dbReference type="InterPro" id="IPR014729">
    <property type="entry name" value="Rossmann-like_a/b/a_fold"/>
</dbReference>
<dbReference type="Proteomes" id="UP000177610">
    <property type="component" value="Unassembled WGS sequence"/>
</dbReference>
<dbReference type="Gene3D" id="3.40.50.620">
    <property type="entry name" value="HUPs"/>
    <property type="match status" value="1"/>
</dbReference>
<dbReference type="SUPFAM" id="SSF52374">
    <property type="entry name" value="Nucleotidylyl transferase"/>
    <property type="match status" value="1"/>
</dbReference>
<comment type="caution">
    <text evidence="10">The sequence shown here is derived from an EMBL/GenBank/DDBJ whole genome shotgun (WGS) entry which is preliminary data.</text>
</comment>